<evidence type="ECO:0000256" key="1">
    <source>
        <dbReference type="SAM" id="Coils"/>
    </source>
</evidence>
<reference evidence="3" key="1">
    <citation type="submission" date="2023-06" db="EMBL/GenBank/DDBJ databases">
        <title>Genome-scale phylogeny and comparative genomics of the fungal order Sordariales.</title>
        <authorList>
            <consortium name="Lawrence Berkeley National Laboratory"/>
            <person name="Hensen N."/>
            <person name="Bonometti L."/>
            <person name="Westerberg I."/>
            <person name="Brannstrom I.O."/>
            <person name="Guillou S."/>
            <person name="Cros-Aarteil S."/>
            <person name="Calhoun S."/>
            <person name="Haridas S."/>
            <person name="Kuo A."/>
            <person name="Mondo S."/>
            <person name="Pangilinan J."/>
            <person name="Riley R."/>
            <person name="Labutti K."/>
            <person name="Andreopoulos B."/>
            <person name="Lipzen A."/>
            <person name="Chen C."/>
            <person name="Yanf M."/>
            <person name="Daum C."/>
            <person name="Ng V."/>
            <person name="Clum A."/>
            <person name="Steindorff A."/>
            <person name="Ohm R."/>
            <person name="Martin F."/>
            <person name="Silar P."/>
            <person name="Natvig D."/>
            <person name="Lalanne C."/>
            <person name="Gautier V."/>
            <person name="Ament-Velasquez S.L."/>
            <person name="Kruys A."/>
            <person name="Hutchinson M.I."/>
            <person name="Powell A.J."/>
            <person name="Barry K."/>
            <person name="Miller A.N."/>
            <person name="Grigoriev I.V."/>
            <person name="Debuchy R."/>
            <person name="Gladieux P."/>
            <person name="Thoren M.H."/>
            <person name="Johannesson H."/>
        </authorList>
    </citation>
    <scope>NUCLEOTIDE SEQUENCE</scope>
    <source>
        <strain evidence="3">PSN4</strain>
    </source>
</reference>
<feature type="region of interest" description="Disordered" evidence="2">
    <location>
        <begin position="188"/>
        <end position="209"/>
    </location>
</feature>
<feature type="coiled-coil region" evidence="1">
    <location>
        <begin position="428"/>
        <end position="540"/>
    </location>
</feature>
<feature type="region of interest" description="Disordered" evidence="2">
    <location>
        <begin position="227"/>
        <end position="324"/>
    </location>
</feature>
<dbReference type="AlphaFoldDB" id="A0AAJ0FAQ2"/>
<feature type="compositionally biased region" description="Basic and acidic residues" evidence="2">
    <location>
        <begin position="16"/>
        <end position="30"/>
    </location>
</feature>
<evidence type="ECO:0000256" key="2">
    <source>
        <dbReference type="SAM" id="MobiDB-lite"/>
    </source>
</evidence>
<dbReference type="EMBL" id="MU839835">
    <property type="protein sequence ID" value="KAK1754395.1"/>
    <property type="molecule type" value="Genomic_DNA"/>
</dbReference>
<feature type="compositionally biased region" description="Polar residues" evidence="2">
    <location>
        <begin position="188"/>
        <end position="197"/>
    </location>
</feature>
<evidence type="ECO:0000313" key="4">
    <source>
        <dbReference type="Proteomes" id="UP001239445"/>
    </source>
</evidence>
<accession>A0AAJ0FAQ2</accession>
<keyword evidence="4" id="KW-1185">Reference proteome</keyword>
<name>A0AAJ0FAQ2_9PEZI</name>
<gene>
    <name evidence="3" type="ORF">QBC47DRAFT_383810</name>
</gene>
<dbReference type="Proteomes" id="UP001239445">
    <property type="component" value="Unassembled WGS sequence"/>
</dbReference>
<organism evidence="3 4">
    <name type="scientific">Echria macrotheca</name>
    <dbReference type="NCBI Taxonomy" id="438768"/>
    <lineage>
        <taxon>Eukaryota</taxon>
        <taxon>Fungi</taxon>
        <taxon>Dikarya</taxon>
        <taxon>Ascomycota</taxon>
        <taxon>Pezizomycotina</taxon>
        <taxon>Sordariomycetes</taxon>
        <taxon>Sordariomycetidae</taxon>
        <taxon>Sordariales</taxon>
        <taxon>Schizotheciaceae</taxon>
        <taxon>Echria</taxon>
    </lineage>
</organism>
<sequence>MDTTMKRIGAKLTRRPVQDDNRPYKSDSRMSTRPRYSPEELAGMSEYDLENLPREVLERFPPEKLRRLPIGALYKLSSENLGRMDDEDLARKAKGDCKLLLKLEPGRFFDVLMTDPSLLNLYRINELCKVFGSETVAMSYLIRLPPEVLKRQDRALLDRLIAQNGEEYRRLRDYLYRTGAESPLGTYKSLQQSSSLSGEPGSNFLSSYSHPISPSEGIASLTARLENGGPRAATTSPSRPPLAWDNRGPIIPRKSSKRDESGSSGQYGSSLNRSNSLTGPWSDRHRDLNNRSYLYDAEPDRSPTKGYRSSTNLNSSSEERREMARLKETVDQMEKTIAELRSSNNDGKRQRESEFRSMTQEIASLKSELEHQAEYTEKRITNFLRKKGVNTTIKPGDDAIDMVLSCTEEFYAQADHNYKLAVANMDQATGLAAEVQELKQRLARAEVELHALREQSGHLQEQAGRAAFLAEKNKLLERKMNDVLAKYKGDVEQETAELRSKNVKLEQEIAGFGRKFDENRRWYDQEARKAQEKVDEVEAQWRAKLQDKDEELAGLLAAEKANYEKRLHERDESHSQSVAELKNAVKSLRGSLVDNYDDFRPATDDALKDKYSALKLAIQTVTFNSASHDVKRSGSGFSGRSGDSPRGGRWRFELQSAVWAKVLEGFFSEPFGFGALGPLEGRQKLFGLYQAWRDIFDEESSTADAMYYPQDEFEIFRTNLDANKWRSATFQSIFTVVFPKGLKKGQQPSGLMVRLFSSNMDRVRRDIEALLEENSDGGVLGELESDIVRIVQLAGELALEFGCQRALLGVESPMTGETVKIGQGFVDCQDGDANRGHIKEVDLVVAPKLFRVGDGRNDLKTVKVICSGDIYPRG</sequence>
<feature type="compositionally biased region" description="Polar residues" evidence="2">
    <location>
        <begin position="262"/>
        <end position="279"/>
    </location>
</feature>
<keyword evidence="1" id="KW-0175">Coiled coil</keyword>
<evidence type="ECO:0000313" key="3">
    <source>
        <dbReference type="EMBL" id="KAK1754395.1"/>
    </source>
</evidence>
<protein>
    <submittedName>
        <fullName evidence="3">Uncharacterized protein</fullName>
    </submittedName>
</protein>
<feature type="compositionally biased region" description="Polar residues" evidence="2">
    <location>
        <begin position="307"/>
        <end position="316"/>
    </location>
</feature>
<proteinExistence type="predicted"/>
<comment type="caution">
    <text evidence="3">The sequence shown here is derived from an EMBL/GenBank/DDBJ whole genome shotgun (WGS) entry which is preliminary data.</text>
</comment>
<feature type="region of interest" description="Disordered" evidence="2">
    <location>
        <begin position="1"/>
        <end position="44"/>
    </location>
</feature>